<accession>A0A4Q9MVQ9</accession>
<gene>
    <name evidence="1" type="ORF">BD311DRAFT_751150</name>
</gene>
<sequence>MSIPGVALLIQAILVPGNPPRPKLSLPNLGRPLAYLCIIGSRTSMCSDEPDKPSSPLKLSVLSVYQKVDFGTSEGIRWRSSREL</sequence>
<organism evidence="1">
    <name type="scientific">Dichomitus squalens</name>
    <dbReference type="NCBI Taxonomy" id="114155"/>
    <lineage>
        <taxon>Eukaryota</taxon>
        <taxon>Fungi</taxon>
        <taxon>Dikarya</taxon>
        <taxon>Basidiomycota</taxon>
        <taxon>Agaricomycotina</taxon>
        <taxon>Agaricomycetes</taxon>
        <taxon>Polyporales</taxon>
        <taxon>Polyporaceae</taxon>
        <taxon>Dichomitus</taxon>
    </lineage>
</organism>
<dbReference type="AlphaFoldDB" id="A0A4Q9MVQ9"/>
<proteinExistence type="predicted"/>
<dbReference type="EMBL" id="ML143396">
    <property type="protein sequence ID" value="TBU32019.1"/>
    <property type="molecule type" value="Genomic_DNA"/>
</dbReference>
<dbReference type="Proteomes" id="UP000292957">
    <property type="component" value="Unassembled WGS sequence"/>
</dbReference>
<protein>
    <submittedName>
        <fullName evidence="1">Uncharacterized protein</fullName>
    </submittedName>
</protein>
<reference evidence="1" key="1">
    <citation type="submission" date="2019-01" db="EMBL/GenBank/DDBJ databases">
        <title>Draft genome sequences of three monokaryotic isolates of the white-rot basidiomycete fungus Dichomitus squalens.</title>
        <authorList>
            <consortium name="DOE Joint Genome Institute"/>
            <person name="Lopez S.C."/>
            <person name="Andreopoulos B."/>
            <person name="Pangilinan J."/>
            <person name="Lipzen A."/>
            <person name="Riley R."/>
            <person name="Ahrendt S."/>
            <person name="Ng V."/>
            <person name="Barry K."/>
            <person name="Daum C."/>
            <person name="Grigoriev I.V."/>
            <person name="Hilden K.S."/>
            <person name="Makela M.R."/>
            <person name="de Vries R.P."/>
        </authorList>
    </citation>
    <scope>NUCLEOTIDE SEQUENCE [LARGE SCALE GENOMIC DNA]</scope>
    <source>
        <strain evidence="1">OM18370.1</strain>
    </source>
</reference>
<name>A0A4Q9MVQ9_9APHY</name>
<evidence type="ECO:0000313" key="1">
    <source>
        <dbReference type="EMBL" id="TBU32019.1"/>
    </source>
</evidence>